<gene>
    <name evidence="8" type="ORF">IHV25_05645</name>
</gene>
<evidence type="ECO:0000256" key="4">
    <source>
        <dbReference type="ARBA" id="ARBA00022801"/>
    </source>
</evidence>
<dbReference type="PROSITE" id="PS00631">
    <property type="entry name" value="CYTOSOL_AP"/>
    <property type="match status" value="1"/>
</dbReference>
<evidence type="ECO:0000256" key="6">
    <source>
        <dbReference type="SAM" id="MobiDB-lite"/>
    </source>
</evidence>
<dbReference type="PRINTS" id="PR00481">
    <property type="entry name" value="LAMNOPPTDASE"/>
</dbReference>
<keyword evidence="3" id="KW-0645">Protease</keyword>
<dbReference type="InterPro" id="IPR011356">
    <property type="entry name" value="Leucine_aapep/pepB"/>
</dbReference>
<dbReference type="Gene3D" id="3.40.630.10">
    <property type="entry name" value="Zn peptidases"/>
    <property type="match status" value="1"/>
</dbReference>
<dbReference type="EMBL" id="JACZHT010000003">
    <property type="protein sequence ID" value="MBE1237129.1"/>
    <property type="molecule type" value="Genomic_DNA"/>
</dbReference>
<proteinExistence type="inferred from homology"/>
<dbReference type="GO" id="GO:0006508">
    <property type="term" value="P:proteolysis"/>
    <property type="evidence" value="ECO:0007669"/>
    <property type="project" value="UniProtKB-KW"/>
</dbReference>
<keyword evidence="5" id="KW-0464">Manganese</keyword>
<dbReference type="InterPro" id="IPR043472">
    <property type="entry name" value="Macro_dom-like"/>
</dbReference>
<keyword evidence="4" id="KW-0378">Hydrolase</keyword>
<dbReference type="Pfam" id="PF21337">
    <property type="entry name" value="Peptidase_M17_N_1"/>
    <property type="match status" value="1"/>
</dbReference>
<keyword evidence="9" id="KW-1185">Reference proteome</keyword>
<evidence type="ECO:0000256" key="1">
    <source>
        <dbReference type="ARBA" id="ARBA00009528"/>
    </source>
</evidence>
<evidence type="ECO:0000256" key="3">
    <source>
        <dbReference type="ARBA" id="ARBA00022670"/>
    </source>
</evidence>
<sequence>MIGSSAVVSACATRVRPPTGVHPERPTGEPSVKESLVLAPEPGSPPPVTIRLLDNVTFLRSLTMAGPFATNWFDTYGFRAHHGEVAKMPSEDGTLREVVVGQGRDGGDPSVMAHAARSLRSGLYQLDTQGFSPEFLESAVLFWAMECYRFDRYKVPDRRSLPWQPPRLVIPEGVDTSFCLALCDAIRLVRDLVNTPAEDMGPAELADTALGLARLFDASVTVVEGDALLEQNYPLIHAVGRASSRAPRLIDLRWGEPDHPAVTLVGKGVCFDTGGLDIKPSSNMLLMKKDMGGAAHALGLASLIMRMRLPVRLRVLIGAADNAISGNALRPGDVIRSRKGPFVEIGNTDAEGRLVLADLLCAACEEPPRLLLDFATLTGAARVALGPDLPALFSNGDALADILVRAGRDTHDPLWRLPLWPGYRSMLDSPVADLTNSPDSGFAGAIAAALFLKEFVDPLVPWAHVDLFAWQPKSAPGHPRGGKAQTLRPAWEAIRALSENPEIFAES</sequence>
<dbReference type="PANTHER" id="PTHR11963:SF20">
    <property type="entry name" value="PEPTIDASE B"/>
    <property type="match status" value="1"/>
</dbReference>
<dbReference type="GO" id="GO:0005737">
    <property type="term" value="C:cytoplasm"/>
    <property type="evidence" value="ECO:0007669"/>
    <property type="project" value="InterPro"/>
</dbReference>
<dbReference type="SUPFAM" id="SSF53187">
    <property type="entry name" value="Zn-dependent exopeptidases"/>
    <property type="match status" value="1"/>
</dbReference>
<dbReference type="Gene3D" id="3.40.220.10">
    <property type="entry name" value="Leucine Aminopeptidase, subunit E, domain 1"/>
    <property type="match status" value="1"/>
</dbReference>
<comment type="similarity">
    <text evidence="1">Belongs to the peptidase M17 family.</text>
</comment>
<dbReference type="PANTHER" id="PTHR11963">
    <property type="entry name" value="LEUCINE AMINOPEPTIDASE-RELATED"/>
    <property type="match status" value="1"/>
</dbReference>
<protein>
    <submittedName>
        <fullName evidence="8">Leucyl aminopeptidase family protein</fullName>
    </submittedName>
</protein>
<accession>A0A8J7CDM0</accession>
<dbReference type="GO" id="GO:0030145">
    <property type="term" value="F:manganese ion binding"/>
    <property type="evidence" value="ECO:0007669"/>
    <property type="project" value="InterPro"/>
</dbReference>
<organism evidence="8 9">
    <name type="scientific">Phaeovibrio sulfidiphilus</name>
    <dbReference type="NCBI Taxonomy" id="1220600"/>
    <lineage>
        <taxon>Bacteria</taxon>
        <taxon>Pseudomonadati</taxon>
        <taxon>Pseudomonadota</taxon>
        <taxon>Alphaproteobacteria</taxon>
        <taxon>Rhodospirillales</taxon>
        <taxon>Rhodospirillaceae</taxon>
        <taxon>Phaeovibrio</taxon>
    </lineage>
</organism>
<dbReference type="AlphaFoldDB" id="A0A8J7CDM0"/>
<evidence type="ECO:0000313" key="8">
    <source>
        <dbReference type="EMBL" id="MBE1237129.1"/>
    </source>
</evidence>
<dbReference type="Proteomes" id="UP000631034">
    <property type="component" value="Unassembled WGS sequence"/>
</dbReference>
<evidence type="ECO:0000259" key="7">
    <source>
        <dbReference type="PROSITE" id="PS00631"/>
    </source>
</evidence>
<feature type="domain" description="Cytosol aminopeptidase" evidence="7">
    <location>
        <begin position="347"/>
        <end position="354"/>
    </location>
</feature>
<dbReference type="Pfam" id="PF00883">
    <property type="entry name" value="Peptidase_M17"/>
    <property type="match status" value="1"/>
</dbReference>
<feature type="region of interest" description="Disordered" evidence="6">
    <location>
        <begin position="1"/>
        <end position="32"/>
    </location>
</feature>
<name>A0A8J7CDM0_9PROT</name>
<dbReference type="CDD" id="cd00433">
    <property type="entry name" value="Peptidase_M17"/>
    <property type="match status" value="1"/>
</dbReference>
<dbReference type="GO" id="GO:0070006">
    <property type="term" value="F:metalloaminopeptidase activity"/>
    <property type="evidence" value="ECO:0007669"/>
    <property type="project" value="InterPro"/>
</dbReference>
<keyword evidence="2 8" id="KW-0031">Aminopeptidase</keyword>
<evidence type="ECO:0000256" key="2">
    <source>
        <dbReference type="ARBA" id="ARBA00022438"/>
    </source>
</evidence>
<reference evidence="8" key="1">
    <citation type="submission" date="2020-10" db="EMBL/GenBank/DDBJ databases">
        <title>Genome sequence of the unusual species of purple photosynthetic bacteria, Phaeovibrio sulfidiphilus DSM 23193, type strain.</title>
        <authorList>
            <person name="Kyndt J.A."/>
            <person name="Meyer T.E."/>
        </authorList>
    </citation>
    <scope>NUCLEOTIDE SEQUENCE</scope>
    <source>
        <strain evidence="8">DSM 23193</strain>
    </source>
</reference>
<evidence type="ECO:0000313" key="9">
    <source>
        <dbReference type="Proteomes" id="UP000631034"/>
    </source>
</evidence>
<dbReference type="InterPro" id="IPR048816">
    <property type="entry name" value="Peptidase_M17_N_1"/>
</dbReference>
<comment type="caution">
    <text evidence="8">The sequence shown here is derived from an EMBL/GenBank/DDBJ whole genome shotgun (WGS) entry which is preliminary data.</text>
</comment>
<dbReference type="InterPro" id="IPR000819">
    <property type="entry name" value="Peptidase_M17_C"/>
</dbReference>
<evidence type="ECO:0000256" key="5">
    <source>
        <dbReference type="ARBA" id="ARBA00023211"/>
    </source>
</evidence>